<accession>A0A3P6V814</accession>
<feature type="region of interest" description="Disordered" evidence="1">
    <location>
        <begin position="550"/>
        <end position="588"/>
    </location>
</feature>
<protein>
    <submittedName>
        <fullName evidence="2">Uncharacterized protein</fullName>
    </submittedName>
</protein>
<dbReference type="AlphaFoldDB" id="A0A3P6V814"/>
<dbReference type="EMBL" id="UYRX01000799">
    <property type="protein sequence ID" value="VDK86321.1"/>
    <property type="molecule type" value="Genomic_DNA"/>
</dbReference>
<evidence type="ECO:0000256" key="1">
    <source>
        <dbReference type="SAM" id="MobiDB-lite"/>
    </source>
</evidence>
<reference evidence="2 3" key="1">
    <citation type="submission" date="2018-08" db="EMBL/GenBank/DDBJ databases">
        <authorList>
            <person name="Laetsch R D."/>
            <person name="Stevens L."/>
            <person name="Kumar S."/>
            <person name="Blaxter L. M."/>
        </authorList>
    </citation>
    <scope>NUCLEOTIDE SEQUENCE [LARGE SCALE GENOMIC DNA]</scope>
</reference>
<feature type="compositionally biased region" description="Basic residues" evidence="1">
    <location>
        <begin position="222"/>
        <end position="231"/>
    </location>
</feature>
<feature type="compositionally biased region" description="Basic residues" evidence="1">
    <location>
        <begin position="340"/>
        <end position="358"/>
    </location>
</feature>
<feature type="compositionally biased region" description="Low complexity" evidence="1">
    <location>
        <begin position="413"/>
        <end position="430"/>
    </location>
</feature>
<feature type="compositionally biased region" description="Basic and acidic residues" evidence="1">
    <location>
        <begin position="435"/>
        <end position="446"/>
    </location>
</feature>
<feature type="compositionally biased region" description="Basic and acidic residues" evidence="1">
    <location>
        <begin position="35"/>
        <end position="75"/>
    </location>
</feature>
<feature type="region of interest" description="Disordered" evidence="1">
    <location>
        <begin position="1"/>
        <end position="88"/>
    </location>
</feature>
<proteinExistence type="predicted"/>
<feature type="compositionally biased region" description="Polar residues" evidence="1">
    <location>
        <begin position="481"/>
        <end position="499"/>
    </location>
</feature>
<feature type="region of interest" description="Disordered" evidence="1">
    <location>
        <begin position="175"/>
        <end position="499"/>
    </location>
</feature>
<evidence type="ECO:0000313" key="3">
    <source>
        <dbReference type="Proteomes" id="UP000277928"/>
    </source>
</evidence>
<feature type="compositionally biased region" description="Polar residues" evidence="1">
    <location>
        <begin position="377"/>
        <end position="396"/>
    </location>
</feature>
<feature type="compositionally biased region" description="Polar residues" evidence="1">
    <location>
        <begin position="447"/>
        <end position="456"/>
    </location>
</feature>
<dbReference type="OrthoDB" id="10415958at2759"/>
<feature type="compositionally biased region" description="Basic and acidic residues" evidence="1">
    <location>
        <begin position="15"/>
        <end position="28"/>
    </location>
</feature>
<evidence type="ECO:0000313" key="2">
    <source>
        <dbReference type="EMBL" id="VDK86321.1"/>
    </source>
</evidence>
<feature type="compositionally biased region" description="Low complexity" evidence="1">
    <location>
        <begin position="181"/>
        <end position="213"/>
    </location>
</feature>
<keyword evidence="3" id="KW-1185">Reference proteome</keyword>
<feature type="compositionally biased region" description="Basic and acidic residues" evidence="1">
    <location>
        <begin position="233"/>
        <end position="254"/>
    </location>
</feature>
<feature type="compositionally biased region" description="Basic and acidic residues" evidence="1">
    <location>
        <begin position="359"/>
        <end position="376"/>
    </location>
</feature>
<dbReference type="Proteomes" id="UP000277928">
    <property type="component" value="Unassembled WGS sequence"/>
</dbReference>
<name>A0A3P6V814_LITSI</name>
<feature type="compositionally biased region" description="Low complexity" evidence="1">
    <location>
        <begin position="266"/>
        <end position="280"/>
    </location>
</feature>
<gene>
    <name evidence="2" type="ORF">NLS_LOCUS7556</name>
</gene>
<sequence length="588" mass="66657">MDPGEGEEFDALYAQERKQRSEKEEESRRKRHKRESNGELKNVKRVDVESVRDVLRKRLRGEEIDKNSYHGDEGSRPTVSQRITADDYTGCSRRQLQAVKGNSASWLFKSPKKRKKEWLQQQLDLRRPRSNDSSTAESGTILRSVGRSGKSHQTARNIVEEDLRQRLQEMDFQLTPTETISDSSTASSNRSSDLKTLSSSSSSGSNGLARSSNHQLSSDQKMRHKQRHTNKLKYFDKSGNHRLSEKSQKMEGRNKSHHSKLREKVSNSSVKSIKNTSTTVDSQRRSVKERQTKKQDSESPTSQKISRKSKLRNKKMMNDKRKLRKKQLLKMSSEEELRNKNRKKLKKQLNHHRLKRKVRNEQKMLLKSKKETDKRLSGQTKSSLSDRSSNISTNRNGIGRSRRKQLNQKPTRRSPLSLSPSQSSSTPSSHSKVKKSAEGQYDDKNFARSQRTISTRKSAKNTTRAHRSGSSDEEEEEKIQNLGNLQKSAELSTATSTMRTSDGTVLLPISAAASKPTSGKSKRCTEITSINTSTNAVTAANNILSDCSRQMSDSQISGRKLNSSSFSKLKNKKSDGSSSQKLSRKQSK</sequence>
<feature type="compositionally biased region" description="Basic residues" evidence="1">
    <location>
        <begin position="457"/>
        <end position="467"/>
    </location>
</feature>
<feature type="compositionally biased region" description="Acidic residues" evidence="1">
    <location>
        <begin position="1"/>
        <end position="10"/>
    </location>
</feature>
<organism evidence="2 3">
    <name type="scientific">Litomosoides sigmodontis</name>
    <name type="common">Filarial nematode worm</name>
    <dbReference type="NCBI Taxonomy" id="42156"/>
    <lineage>
        <taxon>Eukaryota</taxon>
        <taxon>Metazoa</taxon>
        <taxon>Ecdysozoa</taxon>
        <taxon>Nematoda</taxon>
        <taxon>Chromadorea</taxon>
        <taxon>Rhabditida</taxon>
        <taxon>Spirurina</taxon>
        <taxon>Spiruromorpha</taxon>
        <taxon>Filarioidea</taxon>
        <taxon>Onchocercidae</taxon>
        <taxon>Litomosoides</taxon>
    </lineage>
</organism>
<feature type="compositionally biased region" description="Basic and acidic residues" evidence="1">
    <location>
        <begin position="282"/>
        <end position="297"/>
    </location>
</feature>
<feature type="region of interest" description="Disordered" evidence="1">
    <location>
        <begin position="111"/>
        <end position="155"/>
    </location>
</feature>
<feature type="compositionally biased region" description="Basic residues" evidence="1">
    <location>
        <begin position="400"/>
        <end position="412"/>
    </location>
</feature>
<dbReference type="OMA" id="AMERSCK"/>
<feature type="compositionally biased region" description="Basic residues" evidence="1">
    <location>
        <begin position="305"/>
        <end position="328"/>
    </location>
</feature>
<dbReference type="STRING" id="42156.A0A3P6V814"/>